<organism evidence="2 3">
    <name type="scientific">Kouleothrix aurantiaca</name>
    <dbReference type="NCBI Taxonomy" id="186479"/>
    <lineage>
        <taxon>Bacteria</taxon>
        <taxon>Bacillati</taxon>
        <taxon>Chloroflexota</taxon>
        <taxon>Chloroflexia</taxon>
        <taxon>Chloroflexales</taxon>
        <taxon>Roseiflexineae</taxon>
        <taxon>Roseiflexaceae</taxon>
        <taxon>Kouleothrix</taxon>
    </lineage>
</organism>
<dbReference type="EMBL" id="LJCR01000766">
    <property type="protein sequence ID" value="KPV51809.1"/>
    <property type="molecule type" value="Genomic_DNA"/>
</dbReference>
<gene>
    <name evidence="2" type="ORF">SE17_19120</name>
</gene>
<accession>A0A0P9DF96</accession>
<dbReference type="GO" id="GO:0016887">
    <property type="term" value="F:ATP hydrolysis activity"/>
    <property type="evidence" value="ECO:0007669"/>
    <property type="project" value="InterPro"/>
</dbReference>
<dbReference type="InterPro" id="IPR027417">
    <property type="entry name" value="P-loop_NTPase"/>
</dbReference>
<dbReference type="Proteomes" id="UP000050509">
    <property type="component" value="Unassembled WGS sequence"/>
</dbReference>
<name>A0A0P9DF96_9CHLR</name>
<evidence type="ECO:0000259" key="1">
    <source>
        <dbReference type="Pfam" id="PF07728"/>
    </source>
</evidence>
<dbReference type="Pfam" id="PF07728">
    <property type="entry name" value="AAA_5"/>
    <property type="match status" value="1"/>
</dbReference>
<comment type="caution">
    <text evidence="2">The sequence shown here is derived from an EMBL/GenBank/DDBJ whole genome shotgun (WGS) entry which is preliminary data.</text>
</comment>
<evidence type="ECO:0000313" key="3">
    <source>
        <dbReference type="Proteomes" id="UP000050509"/>
    </source>
</evidence>
<dbReference type="AlphaFoldDB" id="A0A0P9DF96"/>
<evidence type="ECO:0000313" key="2">
    <source>
        <dbReference type="EMBL" id="KPV51809.1"/>
    </source>
</evidence>
<feature type="domain" description="ATPase dynein-related AAA" evidence="1">
    <location>
        <begin position="1"/>
        <end position="159"/>
    </location>
</feature>
<proteinExistence type="predicted"/>
<reference evidence="2 3" key="1">
    <citation type="submission" date="2015-09" db="EMBL/GenBank/DDBJ databases">
        <title>Draft genome sequence of Kouleothrix aurantiaca JCM 19913.</title>
        <authorList>
            <person name="Hemp J."/>
        </authorList>
    </citation>
    <scope>NUCLEOTIDE SEQUENCE [LARGE SCALE GENOMIC DNA]</scope>
    <source>
        <strain evidence="2 3">COM-B</strain>
    </source>
</reference>
<keyword evidence="3" id="KW-1185">Reference proteome</keyword>
<protein>
    <recommendedName>
        <fullName evidence="1">ATPase dynein-related AAA domain-containing protein</fullName>
    </recommendedName>
</protein>
<dbReference type="GO" id="GO:0005524">
    <property type="term" value="F:ATP binding"/>
    <property type="evidence" value="ECO:0007669"/>
    <property type="project" value="InterPro"/>
</dbReference>
<dbReference type="SUPFAM" id="SSF52540">
    <property type="entry name" value="P-loop containing nucleoside triphosphate hydrolases"/>
    <property type="match status" value="1"/>
</dbReference>
<dbReference type="Gene3D" id="3.40.50.300">
    <property type="entry name" value="P-loop containing nucleotide triphosphate hydrolases"/>
    <property type="match status" value="1"/>
</dbReference>
<dbReference type="InterPro" id="IPR011704">
    <property type="entry name" value="ATPase_dyneun-rel_AAA"/>
</dbReference>
<sequence>MLVGPTATGKTTQAKDAAFQLGMGLELVVLDEGWDAAELFGGYTRAGKDWAFAPGPITRWAERIARGETVMLIIDELARGHKSVVSAVMRVMNEYSAADLAKMGIVVPSGAAGPFYIVDVTATKQRIAVPCQQARIVATANQGDGYTGINLNDPAFRRRWTGGWLQLKSYEADVVRSILSARLALPHGAMLITKMQAVALLIAEYQRREEALLANLDLATLITWGQAVLGLHRSGINIRQAFVDSAADVWIDRIVPLKGADLDPEIERTIHGYVAANIPSTL</sequence>